<gene>
    <name evidence="2" type="ORF">A4R26_01965</name>
</gene>
<evidence type="ECO:0000313" key="3">
    <source>
        <dbReference type="Proteomes" id="UP000192276"/>
    </source>
</evidence>
<accession>A0A1V9GDQ1</accession>
<organism evidence="2 3">
    <name type="scientific">Niastella populi</name>
    <dbReference type="NCBI Taxonomy" id="550983"/>
    <lineage>
        <taxon>Bacteria</taxon>
        <taxon>Pseudomonadati</taxon>
        <taxon>Bacteroidota</taxon>
        <taxon>Chitinophagia</taxon>
        <taxon>Chitinophagales</taxon>
        <taxon>Chitinophagaceae</taxon>
        <taxon>Niastella</taxon>
    </lineage>
</organism>
<name>A0A1V9GDQ1_9BACT</name>
<dbReference type="EMBL" id="LWBP01000001">
    <property type="protein sequence ID" value="OQP68588.1"/>
    <property type="molecule type" value="Genomic_DNA"/>
</dbReference>
<sequence length="318" mass="37144">MIIKVYQGYGHTHDLLIYGHILKRQPAAGTHYSNNLLVNIYYLISLFFVKPFPQTRVRLKWGSREWSGITDEEGFFRFEWESDVELAYGWHKVTIDALNEWDTVIASGTGRIYIPHSTQFVFVSDIDDTVMVSHSATTFRRIRALLKHPRSRKQFQHMAEYYQALTMAHTDANTPNPFFYVSSSEWNLYDYLTEFFKQNRLPEGIFLLSELKRIWELFRSGKTKHAGKQVRIERLLSVFPKQRFILIGDNSQKDPAIYAALAKKFPQRIFAIYIRNVRRERTAAARALLQAAEQHGVYTLLFDRTAEAKAHSERVGLL</sequence>
<reference evidence="3" key="1">
    <citation type="submission" date="2016-04" db="EMBL/GenBank/DDBJ databases">
        <authorList>
            <person name="Chen L."/>
            <person name="Zhuang W."/>
            <person name="Wang G."/>
        </authorList>
    </citation>
    <scope>NUCLEOTIDE SEQUENCE [LARGE SCALE GENOMIC DNA]</scope>
    <source>
        <strain evidence="3">208</strain>
    </source>
</reference>
<protein>
    <recommendedName>
        <fullName evidence="1">Phosphatidate phosphatase APP1 catalytic domain-containing protein</fullName>
    </recommendedName>
</protein>
<dbReference type="RefSeq" id="WP_081159219.1">
    <property type="nucleotide sequence ID" value="NZ_LWBP01000001.1"/>
</dbReference>
<proteinExistence type="predicted"/>
<comment type="caution">
    <text evidence="2">The sequence shown here is derived from an EMBL/GenBank/DDBJ whole genome shotgun (WGS) entry which is preliminary data.</text>
</comment>
<dbReference type="PANTHER" id="PTHR28208">
    <property type="entry name" value="PHOSPHATIDATE PHOSPHATASE APP1"/>
    <property type="match status" value="1"/>
</dbReference>
<dbReference type="GO" id="GO:0008195">
    <property type="term" value="F:phosphatidate phosphatase activity"/>
    <property type="evidence" value="ECO:0007669"/>
    <property type="project" value="InterPro"/>
</dbReference>
<dbReference type="InterPro" id="IPR019236">
    <property type="entry name" value="APP1_cat"/>
</dbReference>
<dbReference type="OrthoDB" id="9789875at2"/>
<dbReference type="AlphaFoldDB" id="A0A1V9GDQ1"/>
<dbReference type="PANTHER" id="PTHR28208:SF3">
    <property type="entry name" value="PHOSPHATIDATE PHOSPHATASE APP1"/>
    <property type="match status" value="1"/>
</dbReference>
<feature type="domain" description="Phosphatidate phosphatase APP1 catalytic" evidence="1">
    <location>
        <begin position="121"/>
        <end position="276"/>
    </location>
</feature>
<dbReference type="InterPro" id="IPR052935">
    <property type="entry name" value="Mg2+_PAP"/>
</dbReference>
<evidence type="ECO:0000313" key="2">
    <source>
        <dbReference type="EMBL" id="OQP68588.1"/>
    </source>
</evidence>
<evidence type="ECO:0000259" key="1">
    <source>
        <dbReference type="Pfam" id="PF09949"/>
    </source>
</evidence>
<keyword evidence="3" id="KW-1185">Reference proteome</keyword>
<dbReference type="Proteomes" id="UP000192276">
    <property type="component" value="Unassembled WGS sequence"/>
</dbReference>
<dbReference type="Pfam" id="PF09949">
    <property type="entry name" value="APP1_cat"/>
    <property type="match status" value="1"/>
</dbReference>